<dbReference type="Proteomes" id="UP000295632">
    <property type="component" value="Unassembled WGS sequence"/>
</dbReference>
<keyword evidence="6" id="KW-1185">Reference proteome</keyword>
<evidence type="ECO:0000256" key="1">
    <source>
        <dbReference type="ARBA" id="ARBA00001974"/>
    </source>
</evidence>
<gene>
    <name evidence="5" type="ORF">EV213_10475</name>
</gene>
<feature type="domain" description="FAD-binding" evidence="4">
    <location>
        <begin position="9"/>
        <end position="345"/>
    </location>
</feature>
<name>A0A4V3D5R8_9BACI</name>
<comment type="caution">
    <text evidence="5">The sequence shown here is derived from an EMBL/GenBank/DDBJ whole genome shotgun (WGS) entry which is preliminary data.</text>
</comment>
<keyword evidence="2" id="KW-0285">Flavoprotein</keyword>
<dbReference type="EMBL" id="SNYJ01000004">
    <property type="protein sequence ID" value="TDQ41077.1"/>
    <property type="molecule type" value="Genomic_DNA"/>
</dbReference>
<dbReference type="Gene3D" id="3.30.70.2450">
    <property type="match status" value="1"/>
</dbReference>
<dbReference type="GO" id="GO:0071949">
    <property type="term" value="F:FAD binding"/>
    <property type="evidence" value="ECO:0007669"/>
    <property type="project" value="InterPro"/>
</dbReference>
<dbReference type="Gene3D" id="3.50.50.60">
    <property type="entry name" value="FAD/NAD(P)-binding domain"/>
    <property type="match status" value="1"/>
</dbReference>
<dbReference type="GO" id="GO:0016709">
    <property type="term" value="F:oxidoreductase activity, acting on paired donors, with incorporation or reduction of molecular oxygen, NAD(P)H as one donor, and incorporation of one atom of oxygen"/>
    <property type="evidence" value="ECO:0007669"/>
    <property type="project" value="UniProtKB-ARBA"/>
</dbReference>
<organism evidence="5 6">
    <name type="scientific">Aureibacillus halotolerans</name>
    <dbReference type="NCBI Taxonomy" id="1508390"/>
    <lineage>
        <taxon>Bacteria</taxon>
        <taxon>Bacillati</taxon>
        <taxon>Bacillota</taxon>
        <taxon>Bacilli</taxon>
        <taxon>Bacillales</taxon>
        <taxon>Bacillaceae</taxon>
        <taxon>Aureibacillus</taxon>
    </lineage>
</organism>
<dbReference type="SUPFAM" id="SSF51905">
    <property type="entry name" value="FAD/NAD(P)-binding domain"/>
    <property type="match status" value="1"/>
</dbReference>
<evidence type="ECO:0000313" key="6">
    <source>
        <dbReference type="Proteomes" id="UP000295632"/>
    </source>
</evidence>
<sequence length="507" mass="56491">MKGMKRMKADVLISGAGPTGLVLALWLTSYNVSVRIIDKQPGPGNTSRAMAVHARTLEFYQQMGLADEVIERGIKVEHAQIHSEKGVRGDIHVGDIGQKLSPYPYVVSFAQDEHEELLIRHLQQKGVDVEWNTELVHFIDSGEDVVATVQLDGHTDRIEASYLCGCDGAHSAVRKGLAFAFPGGTYERPFFVADVEATGKAIDGGMDAYLYKKGLLLMLPVRTAKTQRLLGILPEEFRGEDGGQHPQFQSFVEDLCQIQIQCVNWYSEYRVHHRVTEQFQKGRVFIAGDAAHIHSPAGGQGMNTGIGDAVNLAWKLAAAIHKRADVSILQTYETERIDFAKTLVATTDRAFSTVMMQNVFGRTIRNFIAPKLAPLLFKWPFVREIAFHTVSQIGISYRSSVLSEGAVGKRKSGDRLPWTGDNFSHLQSIDWQIHVYGNCTPALTEKAATLNIPIHTMPWTDKARQAGLRKDALYLVRPDSHIALASKTQDVQKLQHYVTTHRLERLL</sequence>
<evidence type="ECO:0000256" key="3">
    <source>
        <dbReference type="ARBA" id="ARBA00022827"/>
    </source>
</evidence>
<dbReference type="Pfam" id="PF01494">
    <property type="entry name" value="FAD_binding_3"/>
    <property type="match status" value="1"/>
</dbReference>
<keyword evidence="3" id="KW-0274">FAD</keyword>
<dbReference type="PANTHER" id="PTHR43004">
    <property type="entry name" value="TRK SYSTEM POTASSIUM UPTAKE PROTEIN"/>
    <property type="match status" value="1"/>
</dbReference>
<dbReference type="Gene3D" id="3.40.30.120">
    <property type="match status" value="1"/>
</dbReference>
<dbReference type="AlphaFoldDB" id="A0A4V3D5R8"/>
<dbReference type="InterPro" id="IPR050641">
    <property type="entry name" value="RIFMO-like"/>
</dbReference>
<dbReference type="PRINTS" id="PR00420">
    <property type="entry name" value="RNGMNOXGNASE"/>
</dbReference>
<proteinExistence type="predicted"/>
<protein>
    <submittedName>
        <fullName evidence="5">2-polyprenyl-6-methoxyphenol hydroxylase-like FAD-dependent oxidoreductase</fullName>
    </submittedName>
</protein>
<evidence type="ECO:0000259" key="4">
    <source>
        <dbReference type="Pfam" id="PF01494"/>
    </source>
</evidence>
<reference evidence="5 6" key="1">
    <citation type="submission" date="2019-03" db="EMBL/GenBank/DDBJ databases">
        <title>Genomic Encyclopedia of Type Strains, Phase IV (KMG-IV): sequencing the most valuable type-strain genomes for metagenomic binning, comparative biology and taxonomic classification.</title>
        <authorList>
            <person name="Goeker M."/>
        </authorList>
    </citation>
    <scope>NUCLEOTIDE SEQUENCE [LARGE SCALE GENOMIC DNA]</scope>
    <source>
        <strain evidence="5 6">DSM 28697</strain>
    </source>
</reference>
<dbReference type="InterPro" id="IPR002938">
    <property type="entry name" value="FAD-bd"/>
</dbReference>
<comment type="cofactor">
    <cofactor evidence="1">
        <name>FAD</name>
        <dbReference type="ChEBI" id="CHEBI:57692"/>
    </cofactor>
</comment>
<dbReference type="PANTHER" id="PTHR43004:SF19">
    <property type="entry name" value="BINDING MONOOXYGENASE, PUTATIVE (JCVI)-RELATED"/>
    <property type="match status" value="1"/>
</dbReference>
<evidence type="ECO:0000313" key="5">
    <source>
        <dbReference type="EMBL" id="TDQ41077.1"/>
    </source>
</evidence>
<dbReference type="InterPro" id="IPR036188">
    <property type="entry name" value="FAD/NAD-bd_sf"/>
</dbReference>
<evidence type="ECO:0000256" key="2">
    <source>
        <dbReference type="ARBA" id="ARBA00022630"/>
    </source>
</evidence>
<accession>A0A4V3D5R8</accession>